<protein>
    <submittedName>
        <fullName evidence="2">Serine hydrolase</fullName>
    </submittedName>
</protein>
<evidence type="ECO:0000259" key="1">
    <source>
        <dbReference type="Pfam" id="PF11954"/>
    </source>
</evidence>
<keyword evidence="3" id="KW-1185">Reference proteome</keyword>
<dbReference type="RefSeq" id="WP_146204236.1">
    <property type="nucleotide sequence ID" value="NZ_PXWF02000024.1"/>
</dbReference>
<feature type="domain" description="Peptidase S12 Pab87-related C-terminal" evidence="1">
    <location>
        <begin position="110"/>
        <end position="184"/>
    </location>
</feature>
<dbReference type="Proteomes" id="UP000241421">
    <property type="component" value="Unassembled WGS sequence"/>
</dbReference>
<feature type="domain" description="Peptidase S12 Pab87-related C-terminal" evidence="1">
    <location>
        <begin position="6"/>
        <end position="85"/>
    </location>
</feature>
<gene>
    <name evidence="2" type="ORF">C7C56_001815</name>
</gene>
<evidence type="ECO:0000313" key="3">
    <source>
        <dbReference type="Proteomes" id="UP000241421"/>
    </source>
</evidence>
<keyword evidence="2" id="KW-0378">Hydrolase</keyword>
<accession>A0A2U2I6T6</accession>
<organism evidence="2 3">
    <name type="scientific">Massilia glaciei</name>
    <dbReference type="NCBI Taxonomy" id="1524097"/>
    <lineage>
        <taxon>Bacteria</taxon>
        <taxon>Pseudomonadati</taxon>
        <taxon>Pseudomonadota</taxon>
        <taxon>Betaproteobacteria</taxon>
        <taxon>Burkholderiales</taxon>
        <taxon>Oxalobacteraceae</taxon>
        <taxon>Telluria group</taxon>
        <taxon>Massilia</taxon>
    </lineage>
</organism>
<dbReference type="Pfam" id="PF11954">
    <property type="entry name" value="DUF3471"/>
    <property type="match status" value="2"/>
</dbReference>
<comment type="caution">
    <text evidence="2">The sequence shown here is derived from an EMBL/GenBank/DDBJ whole genome shotgun (WGS) entry which is preliminary data.</text>
</comment>
<proteinExistence type="predicted"/>
<feature type="non-terminal residue" evidence="2">
    <location>
        <position position="1"/>
    </location>
</feature>
<evidence type="ECO:0000313" key="2">
    <source>
        <dbReference type="EMBL" id="PWF55466.1"/>
    </source>
</evidence>
<reference evidence="2 3" key="1">
    <citation type="submission" date="2018-04" db="EMBL/GenBank/DDBJ databases">
        <title>Massilia violaceinigra sp. nov., a novel purple-pigmented bacterium isolated from Tianshan glacier, Xinjiang, China.</title>
        <authorList>
            <person name="Wang H."/>
        </authorList>
    </citation>
    <scope>NUCLEOTIDE SEQUENCE [LARGE SCALE GENOMIC DNA]</scope>
    <source>
        <strain evidence="2 3">B448-2</strain>
    </source>
</reference>
<dbReference type="EMBL" id="PXWF02000024">
    <property type="protein sequence ID" value="PWF55466.1"/>
    <property type="molecule type" value="Genomic_DNA"/>
</dbReference>
<name>A0A2U2I6T6_9BURK</name>
<dbReference type="InterPro" id="IPR021860">
    <property type="entry name" value="Peptidase_S12_Pab87-rel_C"/>
</dbReference>
<dbReference type="OrthoDB" id="9799367at2"/>
<sequence>SAAGAPPAPRLPAAALAQYAGRYQLAPGFTLTVSADADGLLAQATGQAPAPLFARKADEFFYKVVDASVTFARGADGKVNALTLHQDGRAMPAPRVDAAAPAAPQRAEVALADDLMRQYVGSYAMGPGFNLDITLDAGQLHAQATGQGRNRLFASAKDELFLKVVDARLRIKRGGDGAVTGLVLLQNGAEMPGARLAD</sequence>
<dbReference type="GO" id="GO:0016787">
    <property type="term" value="F:hydrolase activity"/>
    <property type="evidence" value="ECO:0007669"/>
    <property type="project" value="UniProtKB-KW"/>
</dbReference>
<dbReference type="AlphaFoldDB" id="A0A2U2I6T6"/>